<proteinExistence type="inferred from homology"/>
<dbReference type="AlphaFoldDB" id="A0A2K9E376"/>
<reference evidence="13 15" key="2">
    <citation type="journal article" date="2018" name="Syst. Appl. Microbiol.">
        <title>Characterization and high-quality draft genome sequence of Herbivorax saccincola A7, an anaerobic, alkaliphilic, thermophilic, cellulolytic, and xylanolytic bacterium.</title>
        <authorList>
            <person name="Aikawa S."/>
            <person name="Baramee S."/>
            <person name="Sermsathanaswadi J."/>
            <person name="Thianheng P."/>
            <person name="Tachaapaikoon C."/>
            <person name="Shikata A."/>
            <person name="Waeonukul R."/>
            <person name="Pason P."/>
            <person name="Ratanakhanokchai K."/>
            <person name="Kosugi A."/>
        </authorList>
    </citation>
    <scope>NUCLEOTIDE SEQUENCE [LARGE SCALE GENOMIC DNA]</scope>
    <source>
        <strain evidence="13 15">A7</strain>
    </source>
</reference>
<dbReference type="PANTHER" id="PTHR45663">
    <property type="entry name" value="GEO12009P1"/>
    <property type="match status" value="1"/>
</dbReference>
<dbReference type="PIRSF" id="PIRSF000077">
    <property type="entry name" value="Thioredoxin"/>
    <property type="match status" value="1"/>
</dbReference>
<evidence type="ECO:0000256" key="7">
    <source>
        <dbReference type="NCBIfam" id="TIGR01068"/>
    </source>
</evidence>
<dbReference type="PROSITE" id="PS51352">
    <property type="entry name" value="THIOREDOXIN_2"/>
    <property type="match status" value="1"/>
</dbReference>
<dbReference type="Pfam" id="PF00085">
    <property type="entry name" value="Thioredoxin"/>
    <property type="match status" value="1"/>
</dbReference>
<gene>
    <name evidence="12" type="primary">trxA</name>
    <name evidence="13" type="ORF">B9R14_15635</name>
    <name evidence="12" type="ORF">HVS_11425</name>
</gene>
<reference evidence="12 14" key="1">
    <citation type="submission" date="2017-12" db="EMBL/GenBank/DDBJ databases">
        <title>Complete genome sequence of Herbivorax saccincola GGR1, a novel Cellulosome-producing hydrolytic bacterium in a thermophilic biogas plant, established by Illumina and Nanopore MinION sequencing.</title>
        <authorList>
            <person name="Pechtl A."/>
            <person name="Ruckert C."/>
            <person name="Koeck D.E."/>
            <person name="Maus I."/>
            <person name="Winkler A."/>
            <person name="Kalinowski J."/>
            <person name="Puhler A."/>
            <person name="Schwarz W.W."/>
            <person name="Zverlov V.V."/>
            <person name="Schluter A."/>
            <person name="Liebl W."/>
        </authorList>
    </citation>
    <scope>NUCLEOTIDE SEQUENCE [LARGE SCALE GENOMIC DNA]</scope>
    <source>
        <strain evidence="12">GGR1</strain>
        <strain evidence="14">SR1</strain>
    </source>
</reference>
<dbReference type="NCBIfam" id="TIGR01068">
    <property type="entry name" value="thioredoxin"/>
    <property type="match status" value="1"/>
</dbReference>
<feature type="site" description="Deprotonates C-terminal active site Cys" evidence="9">
    <location>
        <position position="28"/>
    </location>
</feature>
<dbReference type="PANTHER" id="PTHR45663:SF11">
    <property type="entry name" value="GEO12009P1"/>
    <property type="match status" value="1"/>
</dbReference>
<evidence type="ECO:0000256" key="2">
    <source>
        <dbReference type="ARBA" id="ARBA00020570"/>
    </source>
</evidence>
<dbReference type="CDD" id="cd02947">
    <property type="entry name" value="TRX_family"/>
    <property type="match status" value="1"/>
</dbReference>
<dbReference type="GO" id="GO:0015035">
    <property type="term" value="F:protein-disulfide reductase activity"/>
    <property type="evidence" value="ECO:0007669"/>
    <property type="project" value="UniProtKB-UniRule"/>
</dbReference>
<feature type="site" description="Contributes to redox potential value" evidence="9">
    <location>
        <position position="35"/>
    </location>
</feature>
<dbReference type="InterPro" id="IPR036249">
    <property type="entry name" value="Thioredoxin-like_sf"/>
</dbReference>
<dbReference type="Proteomes" id="UP000239720">
    <property type="component" value="Unassembled WGS sequence"/>
</dbReference>
<feature type="active site" description="Nucleophile" evidence="9">
    <location>
        <position position="37"/>
    </location>
</feature>
<feature type="site" description="Contributes to redox potential value" evidence="9">
    <location>
        <position position="36"/>
    </location>
</feature>
<dbReference type="FunFam" id="3.40.30.10:FF:000001">
    <property type="entry name" value="Thioredoxin"/>
    <property type="match status" value="1"/>
</dbReference>
<dbReference type="KEGG" id="hsc:HVS_11425"/>
<evidence type="ECO:0000313" key="12">
    <source>
        <dbReference type="EMBL" id="AUG58177.1"/>
    </source>
</evidence>
<evidence type="ECO:0000256" key="9">
    <source>
        <dbReference type="PIRSR" id="PIRSR000077-1"/>
    </source>
</evidence>
<evidence type="ECO:0000313" key="13">
    <source>
        <dbReference type="EMBL" id="PQQ68059.1"/>
    </source>
</evidence>
<dbReference type="InterPro" id="IPR005746">
    <property type="entry name" value="Thioredoxin"/>
</dbReference>
<keyword evidence="3" id="KW-0813">Transport</keyword>
<comment type="similarity">
    <text evidence="1 8">Belongs to the thioredoxin family.</text>
</comment>
<keyword evidence="4" id="KW-0249">Electron transport</keyword>
<dbReference type="SUPFAM" id="SSF52833">
    <property type="entry name" value="Thioredoxin-like"/>
    <property type="match status" value="1"/>
</dbReference>
<evidence type="ECO:0000256" key="6">
    <source>
        <dbReference type="ARBA" id="ARBA00023284"/>
    </source>
</evidence>
<evidence type="ECO:0000256" key="4">
    <source>
        <dbReference type="ARBA" id="ARBA00022982"/>
    </source>
</evidence>
<dbReference type="InterPro" id="IPR013766">
    <property type="entry name" value="Thioredoxin_domain"/>
</dbReference>
<evidence type="ECO:0000313" key="14">
    <source>
        <dbReference type="Proteomes" id="UP000233534"/>
    </source>
</evidence>
<dbReference type="RefSeq" id="WP_101302416.1">
    <property type="nucleotide sequence ID" value="NZ_CP025197.1"/>
</dbReference>
<dbReference type="PRINTS" id="PR00421">
    <property type="entry name" value="THIOREDOXIN"/>
</dbReference>
<dbReference type="GO" id="GO:0005829">
    <property type="term" value="C:cytosol"/>
    <property type="evidence" value="ECO:0007669"/>
    <property type="project" value="TreeGrafter"/>
</dbReference>
<evidence type="ECO:0000313" key="15">
    <source>
        <dbReference type="Proteomes" id="UP000239720"/>
    </source>
</evidence>
<evidence type="ECO:0000256" key="5">
    <source>
        <dbReference type="ARBA" id="ARBA00023157"/>
    </source>
</evidence>
<evidence type="ECO:0000256" key="3">
    <source>
        <dbReference type="ARBA" id="ARBA00022448"/>
    </source>
</evidence>
<dbReference type="Gene3D" id="3.40.30.10">
    <property type="entry name" value="Glutaredoxin"/>
    <property type="match status" value="1"/>
</dbReference>
<evidence type="ECO:0000256" key="1">
    <source>
        <dbReference type="ARBA" id="ARBA00008987"/>
    </source>
</evidence>
<sequence length="109" mass="12123">MKNGKVITLTRENFDEEVINSSDVVLVDFWAPWCGPCRAIGPIIDELAEEYDGKAKIAKLNVDDEGELAAKYKIMSIPTIIIFKNGEAVEKLLGARSKSDLSQLIDKHM</sequence>
<dbReference type="EMBL" id="NEMB01000003">
    <property type="protein sequence ID" value="PQQ68059.1"/>
    <property type="molecule type" value="Genomic_DNA"/>
</dbReference>
<evidence type="ECO:0000259" key="11">
    <source>
        <dbReference type="PROSITE" id="PS51352"/>
    </source>
</evidence>
<evidence type="ECO:0000256" key="8">
    <source>
        <dbReference type="PIRNR" id="PIRNR000077"/>
    </source>
</evidence>
<name>A0A2K9E376_9FIRM</name>
<evidence type="ECO:0000256" key="10">
    <source>
        <dbReference type="PIRSR" id="PIRSR000077-4"/>
    </source>
</evidence>
<dbReference type="PROSITE" id="PS00194">
    <property type="entry name" value="THIOREDOXIN_1"/>
    <property type="match status" value="1"/>
</dbReference>
<dbReference type="EMBL" id="CP025197">
    <property type="protein sequence ID" value="AUG58177.1"/>
    <property type="molecule type" value="Genomic_DNA"/>
</dbReference>
<feature type="disulfide bond" description="Redox-active" evidence="10">
    <location>
        <begin position="34"/>
        <end position="37"/>
    </location>
</feature>
<feature type="domain" description="Thioredoxin" evidence="11">
    <location>
        <begin position="1"/>
        <end position="109"/>
    </location>
</feature>
<accession>A0A2K9E376</accession>
<organism evidence="12 14">
    <name type="scientific">Acetivibrio saccincola</name>
    <dbReference type="NCBI Taxonomy" id="1677857"/>
    <lineage>
        <taxon>Bacteria</taxon>
        <taxon>Bacillati</taxon>
        <taxon>Bacillota</taxon>
        <taxon>Clostridia</taxon>
        <taxon>Eubacteriales</taxon>
        <taxon>Oscillospiraceae</taxon>
        <taxon>Acetivibrio</taxon>
    </lineage>
</organism>
<feature type="active site" description="Nucleophile" evidence="9">
    <location>
        <position position="34"/>
    </location>
</feature>
<keyword evidence="5 10" id="KW-1015">Disulfide bond</keyword>
<dbReference type="InterPro" id="IPR017937">
    <property type="entry name" value="Thioredoxin_CS"/>
</dbReference>
<dbReference type="GO" id="GO:0045454">
    <property type="term" value="P:cell redox homeostasis"/>
    <property type="evidence" value="ECO:0007669"/>
    <property type="project" value="TreeGrafter"/>
</dbReference>
<keyword evidence="6 10" id="KW-0676">Redox-active center</keyword>
<dbReference type="OrthoDB" id="9790390at2"/>
<dbReference type="Proteomes" id="UP000233534">
    <property type="component" value="Chromosome"/>
</dbReference>
<keyword evidence="14" id="KW-1185">Reference proteome</keyword>
<protein>
    <recommendedName>
        <fullName evidence="2 7">Thioredoxin</fullName>
    </recommendedName>
</protein>